<dbReference type="Gene3D" id="4.10.60.10">
    <property type="entry name" value="Zinc finger, CCHC-type"/>
    <property type="match status" value="2"/>
</dbReference>
<feature type="domain" description="CCHC-type" evidence="5">
    <location>
        <begin position="1178"/>
        <end position="1192"/>
    </location>
</feature>
<dbReference type="PANTHER" id="PTHR46376:SF1">
    <property type="entry name" value="LEUCINE-ZIPPER-LIKE TRANSCRIPTIONAL REGULATOR 1"/>
    <property type="match status" value="1"/>
</dbReference>
<evidence type="ECO:0000256" key="3">
    <source>
        <dbReference type="PROSITE-ProRule" id="PRU00047"/>
    </source>
</evidence>
<dbReference type="Gene3D" id="2.120.10.80">
    <property type="entry name" value="Kelch-type beta propeller"/>
    <property type="match status" value="1"/>
</dbReference>
<dbReference type="InterPro" id="IPR036875">
    <property type="entry name" value="Znf_CCHC_sf"/>
</dbReference>
<feature type="compositionally biased region" description="Low complexity" evidence="4">
    <location>
        <begin position="1664"/>
        <end position="1677"/>
    </location>
</feature>
<keyword evidence="3" id="KW-0479">Metal-binding</keyword>
<keyword evidence="3" id="KW-0863">Zinc-finger</keyword>
<feature type="region of interest" description="Disordered" evidence="4">
    <location>
        <begin position="1156"/>
        <end position="1176"/>
    </location>
</feature>
<keyword evidence="2" id="KW-0677">Repeat</keyword>
<feature type="domain" description="CCHC-type" evidence="5">
    <location>
        <begin position="702"/>
        <end position="716"/>
    </location>
</feature>
<evidence type="ECO:0000259" key="5">
    <source>
        <dbReference type="PROSITE" id="PS50158"/>
    </source>
</evidence>
<dbReference type="Pfam" id="PF00098">
    <property type="entry name" value="zf-CCHC"/>
    <property type="match status" value="2"/>
</dbReference>
<dbReference type="GO" id="GO:0003676">
    <property type="term" value="F:nucleic acid binding"/>
    <property type="evidence" value="ECO:0007669"/>
    <property type="project" value="InterPro"/>
</dbReference>
<evidence type="ECO:0000256" key="1">
    <source>
        <dbReference type="ARBA" id="ARBA00022441"/>
    </source>
</evidence>
<feature type="region of interest" description="Disordered" evidence="4">
    <location>
        <begin position="1657"/>
        <end position="1688"/>
    </location>
</feature>
<feature type="region of interest" description="Disordered" evidence="4">
    <location>
        <begin position="275"/>
        <end position="415"/>
    </location>
</feature>
<accession>A0A1I8HSL5</accession>
<dbReference type="Proteomes" id="UP000095280">
    <property type="component" value="Unplaced"/>
</dbReference>
<keyword evidence="6" id="KW-1185">Reference proteome</keyword>
<dbReference type="InterPro" id="IPR015915">
    <property type="entry name" value="Kelch-typ_b-propeller"/>
</dbReference>
<feature type="region of interest" description="Disordered" evidence="4">
    <location>
        <begin position="1088"/>
        <end position="1126"/>
    </location>
</feature>
<feature type="region of interest" description="Disordered" evidence="4">
    <location>
        <begin position="1564"/>
        <end position="1591"/>
    </location>
</feature>
<evidence type="ECO:0000313" key="7">
    <source>
        <dbReference type="WBParaSite" id="maker-uti_cns_0007594-snap-gene-0.2-mRNA-1"/>
    </source>
</evidence>
<dbReference type="GO" id="GO:0008270">
    <property type="term" value="F:zinc ion binding"/>
    <property type="evidence" value="ECO:0007669"/>
    <property type="project" value="UniProtKB-KW"/>
</dbReference>
<organism evidence="6 7">
    <name type="scientific">Macrostomum lignano</name>
    <dbReference type="NCBI Taxonomy" id="282301"/>
    <lineage>
        <taxon>Eukaryota</taxon>
        <taxon>Metazoa</taxon>
        <taxon>Spiralia</taxon>
        <taxon>Lophotrochozoa</taxon>
        <taxon>Platyhelminthes</taxon>
        <taxon>Rhabditophora</taxon>
        <taxon>Macrostomorpha</taxon>
        <taxon>Macrostomida</taxon>
        <taxon>Macrostomidae</taxon>
        <taxon>Macrostomum</taxon>
    </lineage>
</organism>
<keyword evidence="3" id="KW-0862">Zinc</keyword>
<dbReference type="PROSITE" id="PS50158">
    <property type="entry name" value="ZF_CCHC"/>
    <property type="match status" value="2"/>
</dbReference>
<dbReference type="InterPro" id="IPR001878">
    <property type="entry name" value="Znf_CCHC"/>
</dbReference>
<dbReference type="GO" id="GO:0005794">
    <property type="term" value="C:Golgi apparatus"/>
    <property type="evidence" value="ECO:0007669"/>
    <property type="project" value="TreeGrafter"/>
</dbReference>
<dbReference type="Pfam" id="PF22938">
    <property type="entry name" value="Integrase_p58_C"/>
    <property type="match status" value="2"/>
</dbReference>
<dbReference type="SMART" id="SM00343">
    <property type="entry name" value="ZnF_C2HC"/>
    <property type="match status" value="4"/>
</dbReference>
<dbReference type="SUPFAM" id="SSF117281">
    <property type="entry name" value="Kelch motif"/>
    <property type="match status" value="1"/>
</dbReference>
<dbReference type="WBParaSite" id="maker-uti_cns_0007594-snap-gene-0.2-mRNA-1">
    <property type="protein sequence ID" value="maker-uti_cns_0007594-snap-gene-0.2-mRNA-1"/>
    <property type="gene ID" value="maker-uti_cns_0007594-snap-gene-0.2"/>
</dbReference>
<feature type="region of interest" description="Disordered" evidence="4">
    <location>
        <begin position="680"/>
        <end position="700"/>
    </location>
</feature>
<dbReference type="PANTHER" id="PTHR46376">
    <property type="entry name" value="LEUCINE-ZIPPER-LIKE TRANSCRIPTIONAL REGULATOR 1"/>
    <property type="match status" value="1"/>
</dbReference>
<dbReference type="SUPFAM" id="SSF57756">
    <property type="entry name" value="Retrovirus zinc finger-like domains"/>
    <property type="match status" value="2"/>
</dbReference>
<evidence type="ECO:0000256" key="2">
    <source>
        <dbReference type="ARBA" id="ARBA00022737"/>
    </source>
</evidence>
<sequence>SSSSWSAAACRIAQIRCLVFGPAAAAADLTVGTFAAADGTFAAAAAAPPDEAAVDSAAARGENLVRTNSGRQQPAAGAGADAAAKVVGASPSDVGAAGSLKRESSSRHLPAESNVRGLAEPRLRAHRRRQRMSLVLIIFLIGWRRQSLGAVDRRLRVGRLDARGQLVAAAGSVHVGGRGHRRHLAVRIVAGAALLELRLAGLVLRHVLSLRLRHVLRHRCAAAATAFVATWRSGREDLRVAHHLTGSAWRRQVAESLLRFVCAVQAFAQDLDLHGEGRHPKQHLKQRHPKQHLKQRHPKQHLKQCHPKQHHKQCHPKQHLKQRHPKQHHKQRHPKQHLKQRHPKQHHKQRHPKQHHKQRHPKQHHKQRHPKQHLKQRHPKQHLKQCHPKQHHKQRPSSSVAAGKHHRRTGTMRRLPSMRYRNLVIFCSHRANQLDELRHIRGIRTLETVSPERQVGFLAISNLARFTLVAAMDSTHTSENNAALLPPKFSGQSNVHKWLSVFEDFVEDKGWDDAQSASKLKLLLHGEAQICVWDLPEADRKSYKKIKEVLQKQFGGAASQHRAMEEFQDRRRNSAETLRELSYSLRLLYMTARPDDSSALRDREVKFRIIQLMTADIRDTLLKDRDLDSCTLEELVERATRLEQIASKCKPGNSPAVAMVDDRLARLEQQLETLTAAVTRGGSARGRGGGRPRDQQQRSSGCFRCGKEGHIARRCPAGGSQGQGRCFNCSGWGHGAAVCPSKARPSSVRMVTGTLVARVESKTSVPARSEKLVWLRVKSEDEQGIFEPDANFTQATGLLVSRVLTVSADQKIPVRVCNLGSEEVLLYANKAVGSFEAADLINNSAGTVKQSDCWDVNPDLDAADRQRLLALLKANGDLFSTHEYDLGSTALLKHLGRLSPNWQIAMTTWQSSSETAFCRMSSRPIDSKLPKASDGFTDALDFAEATQRRLLDSRARVHQQLQASQTERNERYNMETRFRPYKEGDLVMLSCKVVKPGRSKSLSNRWTRPYIILKRLGEVNYRVRPASGPGVRMRRRQVVHHDRLKPFVERRNSLRPGDDLQATADETADGLVDPQLQAPDAWVQLFDGNGGPDETVTETNQQEAQLPRRSARERRPPDFYRPIKCKPGNSPAVAMVDDRLARLEQQLETLTAAVTRGGSARGRGGGRPRDQQQRSSGCFRCGKEGHIARRCPAGGSQGQGRCFNCSGWGHGAAVCPSKARPSSVRMVTGTLVARVESKTSVPARSEKLVWLRVKSEDEQGIFEPDANFTQATGLLVSRVLTVSADQKIPVRVCNLGSEEVLLYANKAVGSFEAADLINNSAGTVKQTDCWDVNPDLDAADRQRLLALLKANGDLFSTHEYDLGSTALLKHLGRLSPNWQIAMTTWQSSSETAFCRMSSRPIDSKLPKASDGFTDALDFAEATQRRLLDSRARVHQQLQASQTERNERYNMETRFRPYKEGDLVMLSCKVVKPGRSKSLSNRWTRPYIILKRLGEVNYRVRPASGPGVRMRRRQVVHHDRLKPFVERRNSLRPGDDLQATADETADGLVDPQLQAPDAWVQLFDGNGGPDETVTETNQQEAQLPRRSARERRPPDFYRPILEVFIELNARDLMAAMATPEDTMRWIAKVGLISNQGAGHFCAGLAALCSELGTVRWSPLQSSTMPQPQQRPPKQQQQRSLPISEQHQRPSGRWKQACVLHNGWLYVHGGRCGRQPLKDLWRWRESAGWRRVHLSGATPPPLEGHTMVASRGHLYIFGGTYGGYPDCPLWIVSPQFGLSRQWEASSRDLVQIGSRRCHSAVLHRGAMCVFGGIADTRGSCSELWLLDLATESWHLAWSPVTHRGPGPAARYGHSACAYDGGMYIYGGLAGLSHCPAELWR</sequence>
<name>A0A1I8HSL5_9PLAT</name>
<evidence type="ECO:0000256" key="4">
    <source>
        <dbReference type="SAM" id="MobiDB-lite"/>
    </source>
</evidence>
<dbReference type="InterPro" id="IPR054465">
    <property type="entry name" value="Integrase_p58-like_C"/>
</dbReference>
<evidence type="ECO:0000313" key="6">
    <source>
        <dbReference type="Proteomes" id="UP000095280"/>
    </source>
</evidence>
<keyword evidence="1" id="KW-0880">Kelch repeat</keyword>
<dbReference type="Pfam" id="PF24681">
    <property type="entry name" value="Kelch_KLHDC2_KLHL20_DRC7"/>
    <property type="match status" value="1"/>
</dbReference>
<proteinExistence type="predicted"/>
<dbReference type="InterPro" id="IPR051568">
    <property type="entry name" value="LZTR1/Attractin"/>
</dbReference>
<reference evidence="7" key="1">
    <citation type="submission" date="2016-11" db="UniProtKB">
        <authorList>
            <consortium name="WormBaseParasite"/>
        </authorList>
    </citation>
    <scope>IDENTIFICATION</scope>
</reference>
<protein>
    <submittedName>
        <fullName evidence="7">CCHC-type domain-containing protein</fullName>
    </submittedName>
</protein>
<feature type="compositionally biased region" description="Basic residues" evidence="4">
    <location>
        <begin position="280"/>
        <end position="395"/>
    </location>
</feature>